<dbReference type="SMART" id="SM00224">
    <property type="entry name" value="GGL"/>
    <property type="match status" value="1"/>
</dbReference>
<keyword evidence="4" id="KW-0488">Methylation</keyword>
<dbReference type="OrthoDB" id="6264244at2759"/>
<evidence type="ECO:0000256" key="5">
    <source>
        <dbReference type="ARBA" id="ARBA00023136"/>
    </source>
</evidence>
<sequence length="52" mass="5819">MPNQTAKIAEARMAVEQLKLEVHIDRMQVSKAAAELLAYCEEHAKEDPLVTP</sequence>
<evidence type="ECO:0000313" key="12">
    <source>
        <dbReference type="Proteomes" id="UP000288216"/>
    </source>
</evidence>
<dbReference type="InterPro" id="IPR001770">
    <property type="entry name" value="G-protein_gamma"/>
</dbReference>
<keyword evidence="8" id="KW-0636">Prenylation</keyword>
<dbReference type="AlphaFoldDB" id="A0A401Q7M9"/>
<proteinExistence type="inferred from homology"/>
<comment type="function">
    <text evidence="9">Guanine nucleotide-binding proteins (G proteins) are involved as a modulator or transducer in various transmembrane signaling systems. The beta and gamma chains are required for the GTPase activity, for replacement of GDP by GTP, and for G protein-effector interaction.</text>
</comment>
<comment type="subunit">
    <text evidence="9">G proteins are composed of 3 units; alpha, beta and gamma.</text>
</comment>
<organism evidence="11 12">
    <name type="scientific">Scyliorhinus torazame</name>
    <name type="common">Cloudy catshark</name>
    <name type="synonym">Catulus torazame</name>
    <dbReference type="NCBI Taxonomy" id="75743"/>
    <lineage>
        <taxon>Eukaryota</taxon>
        <taxon>Metazoa</taxon>
        <taxon>Chordata</taxon>
        <taxon>Craniata</taxon>
        <taxon>Vertebrata</taxon>
        <taxon>Chondrichthyes</taxon>
        <taxon>Elasmobranchii</taxon>
        <taxon>Galeomorphii</taxon>
        <taxon>Galeoidea</taxon>
        <taxon>Carcharhiniformes</taxon>
        <taxon>Scyliorhinidae</taxon>
        <taxon>Scyliorhinus</taxon>
    </lineage>
</organism>
<keyword evidence="3 9" id="KW-1003">Cell membrane</keyword>
<feature type="domain" description="G protein gamma" evidence="10">
    <location>
        <begin position="4"/>
        <end position="52"/>
    </location>
</feature>
<dbReference type="SUPFAM" id="SSF48670">
    <property type="entry name" value="Transducin (heterotrimeric G protein), gamma chain"/>
    <property type="match status" value="1"/>
</dbReference>
<dbReference type="Gene3D" id="4.10.260.10">
    <property type="entry name" value="Transducin (heterotrimeric G protein), gamma chain"/>
    <property type="match status" value="1"/>
</dbReference>
<dbReference type="FunFam" id="4.10.260.10:FF:000001">
    <property type="entry name" value="Guanine nucleotide-binding protein subunit gamma"/>
    <property type="match status" value="1"/>
</dbReference>
<dbReference type="InterPro" id="IPR036284">
    <property type="entry name" value="GGL_sf"/>
</dbReference>
<evidence type="ECO:0000256" key="1">
    <source>
        <dbReference type="ARBA" id="ARBA00004342"/>
    </source>
</evidence>
<comment type="subcellular location">
    <subcellularLocation>
        <location evidence="1 9">Cell membrane</location>
        <topology evidence="1 9">Lipid-anchor</topology>
        <orientation evidence="1 9">Cytoplasmic side</orientation>
    </subcellularLocation>
</comment>
<dbReference type="SMART" id="SM01224">
    <property type="entry name" value="G_gamma"/>
    <property type="match status" value="1"/>
</dbReference>
<reference evidence="11 12" key="1">
    <citation type="journal article" date="2018" name="Nat. Ecol. Evol.">
        <title>Shark genomes provide insights into elasmobranch evolution and the origin of vertebrates.</title>
        <authorList>
            <person name="Hara Y"/>
            <person name="Yamaguchi K"/>
            <person name="Onimaru K"/>
            <person name="Kadota M"/>
            <person name="Koyanagi M"/>
            <person name="Keeley SD"/>
            <person name="Tatsumi K"/>
            <person name="Tanaka K"/>
            <person name="Motone F"/>
            <person name="Kageyama Y"/>
            <person name="Nozu R"/>
            <person name="Adachi N"/>
            <person name="Nishimura O"/>
            <person name="Nakagawa R"/>
            <person name="Tanegashima C"/>
            <person name="Kiyatake I"/>
            <person name="Matsumoto R"/>
            <person name="Murakumo K"/>
            <person name="Nishida K"/>
            <person name="Terakita A"/>
            <person name="Kuratani S"/>
            <person name="Sato K"/>
            <person name="Hyodo S Kuraku.S."/>
        </authorList>
    </citation>
    <scope>NUCLEOTIDE SEQUENCE [LARGE SCALE GENOMIC DNA]</scope>
</reference>
<dbReference type="CDD" id="cd00068">
    <property type="entry name" value="GGL"/>
    <property type="match status" value="1"/>
</dbReference>
<dbReference type="GO" id="GO:0005834">
    <property type="term" value="C:heterotrimeric G-protein complex"/>
    <property type="evidence" value="ECO:0007669"/>
    <property type="project" value="InterPro"/>
</dbReference>
<dbReference type="PANTHER" id="PTHR13809">
    <property type="entry name" value="GUANINE NUCLEOTIDE-BINDING PROTEIN GAMMA SUBUNIT"/>
    <property type="match status" value="1"/>
</dbReference>
<name>A0A401Q7M9_SCYTO</name>
<dbReference type="Proteomes" id="UP000288216">
    <property type="component" value="Unassembled WGS sequence"/>
</dbReference>
<evidence type="ECO:0000256" key="2">
    <source>
        <dbReference type="ARBA" id="ARBA00007431"/>
    </source>
</evidence>
<evidence type="ECO:0000313" key="11">
    <source>
        <dbReference type="EMBL" id="GCB81372.1"/>
    </source>
</evidence>
<dbReference type="Pfam" id="PF00631">
    <property type="entry name" value="G-gamma"/>
    <property type="match status" value="1"/>
</dbReference>
<evidence type="ECO:0000256" key="4">
    <source>
        <dbReference type="ARBA" id="ARBA00022481"/>
    </source>
</evidence>
<evidence type="ECO:0000256" key="6">
    <source>
        <dbReference type="ARBA" id="ARBA00023224"/>
    </source>
</evidence>
<dbReference type="InterPro" id="IPR015898">
    <property type="entry name" value="G-protein_gamma-like_dom"/>
</dbReference>
<comment type="caution">
    <text evidence="11">The sequence shown here is derived from an EMBL/GenBank/DDBJ whole genome shotgun (WGS) entry which is preliminary data.</text>
</comment>
<comment type="similarity">
    <text evidence="2 9">Belongs to the G protein gamma family.</text>
</comment>
<keyword evidence="5 9" id="KW-0472">Membrane</keyword>
<dbReference type="PRINTS" id="PR00321">
    <property type="entry name" value="GPROTEING"/>
</dbReference>
<evidence type="ECO:0000259" key="10">
    <source>
        <dbReference type="PROSITE" id="PS50058"/>
    </source>
</evidence>
<dbReference type="EMBL" id="BFAA01022772">
    <property type="protein sequence ID" value="GCB81372.1"/>
    <property type="molecule type" value="Genomic_DNA"/>
</dbReference>
<accession>A0A401Q7M9</accession>
<gene>
    <name evidence="11" type="ORF">scyTo_0022498</name>
</gene>
<dbReference type="GO" id="GO:0007186">
    <property type="term" value="P:G protein-coupled receptor signaling pathway"/>
    <property type="evidence" value="ECO:0007669"/>
    <property type="project" value="InterPro"/>
</dbReference>
<feature type="non-terminal residue" evidence="11">
    <location>
        <position position="52"/>
    </location>
</feature>
<evidence type="ECO:0000256" key="8">
    <source>
        <dbReference type="ARBA" id="ARBA00023289"/>
    </source>
</evidence>
<protein>
    <recommendedName>
        <fullName evidence="9">Guanine nucleotide-binding protein subunit gamma</fullName>
    </recommendedName>
</protein>
<dbReference type="PROSITE" id="PS50058">
    <property type="entry name" value="G_PROTEIN_GAMMA"/>
    <property type="match status" value="1"/>
</dbReference>
<evidence type="ECO:0000256" key="9">
    <source>
        <dbReference type="RuleBase" id="RU004973"/>
    </source>
</evidence>
<dbReference type="GO" id="GO:0031681">
    <property type="term" value="F:G-protein beta-subunit binding"/>
    <property type="evidence" value="ECO:0007669"/>
    <property type="project" value="InterPro"/>
</dbReference>
<evidence type="ECO:0000256" key="7">
    <source>
        <dbReference type="ARBA" id="ARBA00023288"/>
    </source>
</evidence>
<dbReference type="STRING" id="75743.A0A401Q7M9"/>
<keyword evidence="6 9" id="KW-0807">Transducer</keyword>
<evidence type="ECO:0000256" key="3">
    <source>
        <dbReference type="ARBA" id="ARBA00022475"/>
    </source>
</evidence>
<dbReference type="OMA" id="LKLEVHI"/>
<keyword evidence="7 9" id="KW-0449">Lipoprotein</keyword>
<keyword evidence="12" id="KW-1185">Reference proteome</keyword>